<proteinExistence type="inferred from homology"/>
<dbReference type="SUPFAM" id="SSF51430">
    <property type="entry name" value="NAD(P)-linked oxidoreductase"/>
    <property type="match status" value="1"/>
</dbReference>
<keyword evidence="2" id="KW-0521">NADP</keyword>
<evidence type="ECO:0000256" key="3">
    <source>
        <dbReference type="ARBA" id="ARBA00023002"/>
    </source>
</evidence>
<feature type="region of interest" description="Disordered" evidence="7">
    <location>
        <begin position="1"/>
        <end position="27"/>
    </location>
</feature>
<dbReference type="CDD" id="cd19133">
    <property type="entry name" value="AKR_AKR5F1"/>
    <property type="match status" value="1"/>
</dbReference>
<feature type="binding site" evidence="5">
    <location>
        <position position="136"/>
    </location>
    <ligand>
        <name>substrate</name>
    </ligand>
</feature>
<name>J0LMW1_9BIFI</name>
<evidence type="ECO:0000256" key="7">
    <source>
        <dbReference type="SAM" id="MobiDB-lite"/>
    </source>
</evidence>
<feature type="active site" description="Proton donor" evidence="4">
    <location>
        <position position="78"/>
    </location>
</feature>
<dbReference type="eggNOG" id="COG0656">
    <property type="taxonomic scope" value="Bacteria"/>
</dbReference>
<reference evidence="9 10" key="1">
    <citation type="submission" date="2012-01" db="EMBL/GenBank/DDBJ databases">
        <title>The Genome Sequence of Scardovia wiggsiae F0424.</title>
        <authorList>
            <consortium name="The Broad Institute Genome Sequencing Platform"/>
            <person name="Earl A."/>
            <person name="Ward D."/>
            <person name="Feldgarden M."/>
            <person name="Gevers D."/>
            <person name="Izard J."/>
            <person name="Ganesan A."/>
            <person name="Baranova O.V."/>
            <person name="Blanton J.M."/>
            <person name="Tanner A.C."/>
            <person name="Mathney J."/>
            <person name="Dewhirst F.E."/>
            <person name="Young S.K."/>
            <person name="Zeng Q."/>
            <person name="Gargeya S."/>
            <person name="Fitzgerald M."/>
            <person name="Haas B."/>
            <person name="Abouelleil A."/>
            <person name="Alvarado L."/>
            <person name="Arachchi H.M."/>
            <person name="Berlin A."/>
            <person name="Chapman S.B."/>
            <person name="Gearin G."/>
            <person name="Goldberg J."/>
            <person name="Griggs A."/>
            <person name="Gujja S."/>
            <person name="Hansen M."/>
            <person name="Heiman D."/>
            <person name="Howarth C."/>
            <person name="Larimer J."/>
            <person name="Lui A."/>
            <person name="MacDonald P.J.P."/>
            <person name="McCowen C."/>
            <person name="Montmayeur A."/>
            <person name="Murphy C."/>
            <person name="Neiman D."/>
            <person name="Pearson M."/>
            <person name="Priest M."/>
            <person name="Roberts A."/>
            <person name="Saif S."/>
            <person name="Shea T."/>
            <person name="Sisk P."/>
            <person name="Stolte C."/>
            <person name="Sykes S."/>
            <person name="Wortman J."/>
            <person name="Nusbaum C."/>
            <person name="Birren B."/>
        </authorList>
    </citation>
    <scope>NUCLEOTIDE SEQUENCE [LARGE SCALE GENOMIC DNA]</scope>
    <source>
        <strain evidence="9 10">F0424</strain>
    </source>
</reference>
<feature type="site" description="Lowers pKa of active site Tyr" evidence="6">
    <location>
        <position position="103"/>
    </location>
</feature>
<evidence type="ECO:0000256" key="2">
    <source>
        <dbReference type="ARBA" id="ARBA00022857"/>
    </source>
</evidence>
<dbReference type="AlphaFoldDB" id="J0LMW1"/>
<evidence type="ECO:0000256" key="1">
    <source>
        <dbReference type="ARBA" id="ARBA00007905"/>
    </source>
</evidence>
<dbReference type="InterPro" id="IPR020471">
    <property type="entry name" value="AKR"/>
</dbReference>
<keyword evidence="3" id="KW-0560">Oxidoreductase</keyword>
<dbReference type="InterPro" id="IPR023210">
    <property type="entry name" value="NADP_OxRdtase_dom"/>
</dbReference>
<keyword evidence="10" id="KW-1185">Reference proteome</keyword>
<dbReference type="InterPro" id="IPR018170">
    <property type="entry name" value="Aldo/ket_reductase_CS"/>
</dbReference>
<protein>
    <recommendedName>
        <fullName evidence="8">NADP-dependent oxidoreductase domain-containing protein</fullName>
    </recommendedName>
</protein>
<evidence type="ECO:0000256" key="5">
    <source>
        <dbReference type="PIRSR" id="PIRSR000097-2"/>
    </source>
</evidence>
<sequence length="314" mass="35320">MVGTASTDSEGTQEGGEAREPLSKPLPHKVPYVTLNNGVAMPQEGFGVFQISGRSKCKKAVMDALECGYRLIDTAQFYRNEGSVGEAIAESGVPREDIFLTTKVWITHYGYDKTIESIRHSLAQLRTDYADLVLLHQGVGNYLWAYRALEDLCHDGVIRAIGISNMEPDRFVDLAKRAHVIPAVNQIENHVFWQQREALGIMREYGIQPESWAPFAEGKNGLFTHPVLTEIGEQYGKTAAQVALRSLVQRDIVVIPKSVHRERIEENIDIWDFELSDSDMNQIDALDTGKSLFGYARMFSSMQRFGLFTAKKKY</sequence>
<evidence type="ECO:0000313" key="10">
    <source>
        <dbReference type="Proteomes" id="UP000006415"/>
    </source>
</evidence>
<comment type="caution">
    <text evidence="9">The sequence shown here is derived from an EMBL/GenBank/DDBJ whole genome shotgun (WGS) entry which is preliminary data.</text>
</comment>
<dbReference type="EMBL" id="AGZS01000002">
    <property type="protein sequence ID" value="EJD65167.1"/>
    <property type="molecule type" value="Genomic_DNA"/>
</dbReference>
<accession>J0LMW1</accession>
<dbReference type="PRINTS" id="PR00069">
    <property type="entry name" value="ALDKETRDTASE"/>
</dbReference>
<dbReference type="PANTHER" id="PTHR43827">
    <property type="entry name" value="2,5-DIKETO-D-GLUCONIC ACID REDUCTASE"/>
    <property type="match status" value="1"/>
</dbReference>
<dbReference type="InterPro" id="IPR036812">
    <property type="entry name" value="NAD(P)_OxRdtase_dom_sf"/>
</dbReference>
<dbReference type="PROSITE" id="PS00798">
    <property type="entry name" value="ALDOKETO_REDUCTASE_1"/>
    <property type="match status" value="1"/>
</dbReference>
<dbReference type="Proteomes" id="UP000006415">
    <property type="component" value="Unassembled WGS sequence"/>
</dbReference>
<comment type="similarity">
    <text evidence="1">Belongs to the aldo/keto reductase family.</text>
</comment>
<dbReference type="OrthoDB" id="9804790at2"/>
<dbReference type="PIRSF" id="PIRSF000097">
    <property type="entry name" value="AKR"/>
    <property type="match status" value="1"/>
</dbReference>
<dbReference type="RefSeq" id="WP_007147678.1">
    <property type="nucleotide sequence ID" value="NZ_AKCI01000001.1"/>
</dbReference>
<evidence type="ECO:0000256" key="6">
    <source>
        <dbReference type="PIRSR" id="PIRSR000097-3"/>
    </source>
</evidence>
<dbReference type="HOGENOM" id="CLU_023205_0_3_11"/>
<feature type="compositionally biased region" description="Polar residues" evidence="7">
    <location>
        <begin position="1"/>
        <end position="12"/>
    </location>
</feature>
<feature type="domain" description="NADP-dependent oxidoreductase" evidence="8">
    <location>
        <begin position="54"/>
        <end position="287"/>
    </location>
</feature>
<dbReference type="GO" id="GO:0016616">
    <property type="term" value="F:oxidoreductase activity, acting on the CH-OH group of donors, NAD or NADP as acceptor"/>
    <property type="evidence" value="ECO:0007669"/>
    <property type="project" value="UniProtKB-ARBA"/>
</dbReference>
<organism evidence="9 10">
    <name type="scientific">Scardovia wiggsiae F0424</name>
    <dbReference type="NCBI Taxonomy" id="857290"/>
    <lineage>
        <taxon>Bacteria</taxon>
        <taxon>Bacillati</taxon>
        <taxon>Actinomycetota</taxon>
        <taxon>Actinomycetes</taxon>
        <taxon>Bifidobacteriales</taxon>
        <taxon>Bifidobacteriaceae</taxon>
        <taxon>Scardovia</taxon>
    </lineage>
</organism>
<dbReference type="Pfam" id="PF00248">
    <property type="entry name" value="Aldo_ket_red"/>
    <property type="match status" value="1"/>
</dbReference>
<evidence type="ECO:0000313" key="9">
    <source>
        <dbReference type="EMBL" id="EJD65167.1"/>
    </source>
</evidence>
<dbReference type="FunFam" id="3.20.20.100:FF:000015">
    <property type="entry name" value="Oxidoreductase, aldo/keto reductase family"/>
    <property type="match status" value="1"/>
</dbReference>
<gene>
    <name evidence="9" type="ORF">HMPREF9156_00611</name>
</gene>
<dbReference type="STRING" id="857290.HMPREF9156_00611"/>
<evidence type="ECO:0000259" key="8">
    <source>
        <dbReference type="Pfam" id="PF00248"/>
    </source>
</evidence>
<evidence type="ECO:0000256" key="4">
    <source>
        <dbReference type="PIRSR" id="PIRSR000097-1"/>
    </source>
</evidence>
<dbReference type="Gene3D" id="3.20.20.100">
    <property type="entry name" value="NADP-dependent oxidoreductase domain"/>
    <property type="match status" value="1"/>
</dbReference>
<dbReference type="PANTHER" id="PTHR43827:SF3">
    <property type="entry name" value="NADP-DEPENDENT OXIDOREDUCTASE DOMAIN-CONTAINING PROTEIN"/>
    <property type="match status" value="1"/>
</dbReference>
<dbReference type="PROSITE" id="PS00063">
    <property type="entry name" value="ALDOKETO_REDUCTASE_3"/>
    <property type="match status" value="1"/>
</dbReference>